<gene>
    <name evidence="2" type="ORF">GALMADRAFT_226412</name>
</gene>
<feature type="compositionally biased region" description="Pro residues" evidence="1">
    <location>
        <begin position="42"/>
        <end position="52"/>
    </location>
</feature>
<sequence>MAPSSSSLAAIAAPSVQRPKKRKWSREQLLRNLQLIGDLGAPLPPTLPPSPPASRAASPAPGLKRKLESPSDLDAVKRPRTNAPVDRSQPQRHPPPQQPPHQPQYQPPPPPQPPSIPTRQPASAPTPTPHLTSRSEPCEDGEVREEPAPILPVPRGSTVDVPIRRPKKGKPPQRHFDALHDKYHQYGRVLKYSGDARFWSTYPSTHREYRPLLDPPHPSSPYHKHGGLIARLELLDALVCFTYSIWNRDYTRRSCNHDTWGTIEAFLVWCKQKWHVEEGTSDAERAFLGLIFMIEAFIQGRKMSYTVRGNLDSDMDKVYESMSKKIASTAGSAVEGDPVVAASYGLLNGKAPPMLPSPSSTNSTPVTRDGSTPSNSANSRPAQAAAHAASRQSQYTGSVPFKLLPQYLRESAAPIPQHVMTAMSNVTEPIGPTLVQDLKNLTAVYTATAWCTQTSQQTLNLPLLRRCFPSTWARMMYSTLLPTEEHEPDFEDEEGELYWPDQCINGEGIGWVCLMGKAMIKEFGKAYGYKGLDGVVPKPKPEETAPKGNGAPNRPPLGTTSQRPPMPSGAPR</sequence>
<feature type="compositionally biased region" description="Basic and acidic residues" evidence="1">
    <location>
        <begin position="65"/>
        <end position="77"/>
    </location>
</feature>
<name>A0A067SXZ4_GALM3</name>
<reference evidence="3" key="1">
    <citation type="journal article" date="2014" name="Proc. Natl. Acad. Sci. U.S.A.">
        <title>Extensive sampling of basidiomycete genomes demonstrates inadequacy of the white-rot/brown-rot paradigm for wood decay fungi.</title>
        <authorList>
            <person name="Riley R."/>
            <person name="Salamov A.A."/>
            <person name="Brown D.W."/>
            <person name="Nagy L.G."/>
            <person name="Floudas D."/>
            <person name="Held B.W."/>
            <person name="Levasseur A."/>
            <person name="Lombard V."/>
            <person name="Morin E."/>
            <person name="Otillar R."/>
            <person name="Lindquist E.A."/>
            <person name="Sun H."/>
            <person name="LaButti K.M."/>
            <person name="Schmutz J."/>
            <person name="Jabbour D."/>
            <person name="Luo H."/>
            <person name="Baker S.E."/>
            <person name="Pisabarro A.G."/>
            <person name="Walton J.D."/>
            <person name="Blanchette R.A."/>
            <person name="Henrissat B."/>
            <person name="Martin F."/>
            <person name="Cullen D."/>
            <person name="Hibbett D.S."/>
            <person name="Grigoriev I.V."/>
        </authorList>
    </citation>
    <scope>NUCLEOTIDE SEQUENCE [LARGE SCALE GENOMIC DNA]</scope>
    <source>
        <strain evidence="3">CBS 339.88</strain>
    </source>
</reference>
<dbReference type="HOGENOM" id="CLU_510926_0_0_1"/>
<feature type="region of interest" description="Disordered" evidence="1">
    <location>
        <begin position="38"/>
        <end position="175"/>
    </location>
</feature>
<dbReference type="STRING" id="685588.A0A067SXZ4"/>
<dbReference type="OrthoDB" id="3238644at2759"/>
<organism evidence="2 3">
    <name type="scientific">Galerina marginata (strain CBS 339.88)</name>
    <dbReference type="NCBI Taxonomy" id="685588"/>
    <lineage>
        <taxon>Eukaryota</taxon>
        <taxon>Fungi</taxon>
        <taxon>Dikarya</taxon>
        <taxon>Basidiomycota</taxon>
        <taxon>Agaricomycotina</taxon>
        <taxon>Agaricomycetes</taxon>
        <taxon>Agaricomycetidae</taxon>
        <taxon>Agaricales</taxon>
        <taxon>Agaricineae</taxon>
        <taxon>Strophariaceae</taxon>
        <taxon>Galerina</taxon>
    </lineage>
</organism>
<feature type="region of interest" description="Disordered" evidence="1">
    <location>
        <begin position="1"/>
        <end position="25"/>
    </location>
</feature>
<feature type="compositionally biased region" description="Polar residues" evidence="1">
    <location>
        <begin position="123"/>
        <end position="135"/>
    </location>
</feature>
<feature type="compositionally biased region" description="Pro residues" evidence="1">
    <location>
        <begin position="92"/>
        <end position="116"/>
    </location>
</feature>
<feature type="compositionally biased region" description="Low complexity" evidence="1">
    <location>
        <begin position="1"/>
        <end position="15"/>
    </location>
</feature>
<dbReference type="AlphaFoldDB" id="A0A067SXZ4"/>
<feature type="compositionally biased region" description="Basic residues" evidence="1">
    <location>
        <begin position="164"/>
        <end position="173"/>
    </location>
</feature>
<dbReference type="EMBL" id="KL142380">
    <property type="protein sequence ID" value="KDR75766.1"/>
    <property type="molecule type" value="Genomic_DNA"/>
</dbReference>
<feature type="region of interest" description="Disordered" evidence="1">
    <location>
        <begin position="534"/>
        <end position="572"/>
    </location>
</feature>
<accession>A0A067SXZ4</accession>
<evidence type="ECO:0000313" key="3">
    <source>
        <dbReference type="Proteomes" id="UP000027222"/>
    </source>
</evidence>
<proteinExistence type="predicted"/>
<evidence type="ECO:0000313" key="2">
    <source>
        <dbReference type="EMBL" id="KDR75766.1"/>
    </source>
</evidence>
<feature type="region of interest" description="Disordered" evidence="1">
    <location>
        <begin position="351"/>
        <end position="393"/>
    </location>
</feature>
<dbReference type="Proteomes" id="UP000027222">
    <property type="component" value="Unassembled WGS sequence"/>
</dbReference>
<keyword evidence="3" id="KW-1185">Reference proteome</keyword>
<evidence type="ECO:0000256" key="1">
    <source>
        <dbReference type="SAM" id="MobiDB-lite"/>
    </source>
</evidence>
<protein>
    <submittedName>
        <fullName evidence="2">Uncharacterized protein</fullName>
    </submittedName>
</protein>
<feature type="compositionally biased region" description="Low complexity" evidence="1">
    <location>
        <begin position="357"/>
        <end position="393"/>
    </location>
</feature>